<reference evidence="3" key="1">
    <citation type="submission" date="2023-07" db="EMBL/GenBank/DDBJ databases">
        <authorList>
            <consortium name="AG Swart"/>
            <person name="Singh M."/>
            <person name="Singh A."/>
            <person name="Seah K."/>
            <person name="Emmerich C."/>
        </authorList>
    </citation>
    <scope>NUCLEOTIDE SEQUENCE</scope>
    <source>
        <strain evidence="3">DP1</strain>
    </source>
</reference>
<sequence>MDSEPKKLRILCIHGYYNNAKVLEAQLDYYQTIFKDYIEFVFVEAPHKIPDQEVYDPRVKAKFEGPFYYWIGSGKGGLGDNETFLESYNFLYEFMEQNGPFDGIYGFSQGGLFVRALVKGKELGFPHITHTPSFMILASPRMPKKYPFVEVIGQDYPIPALYLFDDNDTLEETFINAYCDKSEHTIIRHNKGHSLPKLINEQMNTFIDFISTQYYNKFHQEVQLNFTVDEQFLESYRAQGTEKTSIRSKL</sequence>
<protein>
    <recommendedName>
        <fullName evidence="2">Serine hydrolase domain-containing protein</fullName>
    </recommendedName>
</protein>
<organism evidence="3 4">
    <name type="scientific">Euplotes crassus</name>
    <dbReference type="NCBI Taxonomy" id="5936"/>
    <lineage>
        <taxon>Eukaryota</taxon>
        <taxon>Sar</taxon>
        <taxon>Alveolata</taxon>
        <taxon>Ciliophora</taxon>
        <taxon>Intramacronucleata</taxon>
        <taxon>Spirotrichea</taxon>
        <taxon>Hypotrichia</taxon>
        <taxon>Euplotida</taxon>
        <taxon>Euplotidae</taxon>
        <taxon>Moneuplotes</taxon>
    </lineage>
</organism>
<comment type="caution">
    <text evidence="3">The sequence shown here is derived from an EMBL/GenBank/DDBJ whole genome shotgun (WGS) entry which is preliminary data.</text>
</comment>
<dbReference type="AlphaFoldDB" id="A0AAD1XNV9"/>
<accession>A0AAD1XNV9</accession>
<proteinExistence type="predicted"/>
<name>A0AAD1XNV9_EUPCR</name>
<dbReference type="PANTHER" id="PTHR48070:SF6">
    <property type="entry name" value="ESTERASE OVCA2"/>
    <property type="match status" value="1"/>
</dbReference>
<dbReference type="PANTHER" id="PTHR48070">
    <property type="entry name" value="ESTERASE OVCA2"/>
    <property type="match status" value="1"/>
</dbReference>
<dbReference type="InterPro" id="IPR005645">
    <property type="entry name" value="FSH-like_dom"/>
</dbReference>
<dbReference type="GO" id="GO:0005634">
    <property type="term" value="C:nucleus"/>
    <property type="evidence" value="ECO:0007669"/>
    <property type="project" value="TreeGrafter"/>
</dbReference>
<gene>
    <name evidence="3" type="ORF">ECRASSUSDP1_LOCUS17399</name>
</gene>
<dbReference type="GO" id="GO:0005737">
    <property type="term" value="C:cytoplasm"/>
    <property type="evidence" value="ECO:0007669"/>
    <property type="project" value="TreeGrafter"/>
</dbReference>
<dbReference type="Gene3D" id="3.40.50.1820">
    <property type="entry name" value="alpha/beta hydrolase"/>
    <property type="match status" value="1"/>
</dbReference>
<keyword evidence="4" id="KW-1185">Reference proteome</keyword>
<dbReference type="InterPro" id="IPR029058">
    <property type="entry name" value="AB_hydrolase_fold"/>
</dbReference>
<evidence type="ECO:0000259" key="2">
    <source>
        <dbReference type="Pfam" id="PF03959"/>
    </source>
</evidence>
<dbReference type="GO" id="GO:0016787">
    <property type="term" value="F:hydrolase activity"/>
    <property type="evidence" value="ECO:0007669"/>
    <property type="project" value="UniProtKB-KW"/>
</dbReference>
<feature type="domain" description="Serine hydrolase" evidence="2">
    <location>
        <begin position="6"/>
        <end position="200"/>
    </location>
</feature>
<dbReference type="EMBL" id="CAMPGE010017560">
    <property type="protein sequence ID" value="CAI2376030.1"/>
    <property type="molecule type" value="Genomic_DNA"/>
</dbReference>
<evidence type="ECO:0000256" key="1">
    <source>
        <dbReference type="ARBA" id="ARBA00022801"/>
    </source>
</evidence>
<keyword evidence="1" id="KW-0378">Hydrolase</keyword>
<dbReference type="SUPFAM" id="SSF53474">
    <property type="entry name" value="alpha/beta-Hydrolases"/>
    <property type="match status" value="1"/>
</dbReference>
<dbReference type="Proteomes" id="UP001295684">
    <property type="component" value="Unassembled WGS sequence"/>
</dbReference>
<evidence type="ECO:0000313" key="3">
    <source>
        <dbReference type="EMBL" id="CAI2376030.1"/>
    </source>
</evidence>
<dbReference type="Pfam" id="PF03959">
    <property type="entry name" value="FSH1"/>
    <property type="match status" value="1"/>
</dbReference>
<evidence type="ECO:0000313" key="4">
    <source>
        <dbReference type="Proteomes" id="UP001295684"/>
    </source>
</evidence>
<dbReference type="InterPro" id="IPR050593">
    <property type="entry name" value="LovG"/>
</dbReference>